<dbReference type="SUPFAM" id="SSF52113">
    <property type="entry name" value="BRCT domain"/>
    <property type="match status" value="1"/>
</dbReference>
<evidence type="ECO:0000313" key="6">
    <source>
        <dbReference type="RefSeq" id="XP_010792460.1"/>
    </source>
</evidence>
<evidence type="ECO:0000313" key="5">
    <source>
        <dbReference type="Proteomes" id="UP000504611"/>
    </source>
</evidence>
<evidence type="ECO:0000259" key="4">
    <source>
        <dbReference type="PROSITE" id="PS50172"/>
    </source>
</evidence>
<dbReference type="GO" id="GO:0085020">
    <property type="term" value="P:protein K6-linked ubiquitination"/>
    <property type="evidence" value="ECO:0007669"/>
    <property type="project" value="TreeGrafter"/>
</dbReference>
<reference evidence="6" key="1">
    <citation type="submission" date="2025-08" db="UniProtKB">
        <authorList>
            <consortium name="RefSeq"/>
        </authorList>
    </citation>
    <scope>IDENTIFICATION</scope>
    <source>
        <tissue evidence="6">Muscle</tissue>
    </source>
</reference>
<dbReference type="AlphaFoldDB" id="A0A6I9PX99"/>
<dbReference type="Gene3D" id="3.40.50.10190">
    <property type="entry name" value="BRCT domain"/>
    <property type="match status" value="1"/>
</dbReference>
<dbReference type="InterPro" id="IPR001357">
    <property type="entry name" value="BRCT_dom"/>
</dbReference>
<dbReference type="Gene3D" id="1.25.40.20">
    <property type="entry name" value="Ankyrin repeat-containing domain"/>
    <property type="match status" value="1"/>
</dbReference>
<dbReference type="Pfam" id="PF12796">
    <property type="entry name" value="Ank_2"/>
    <property type="match status" value="1"/>
</dbReference>
<dbReference type="RefSeq" id="XP_010792460.1">
    <property type="nucleotide sequence ID" value="XM_010794158.1"/>
</dbReference>
<dbReference type="OrthoDB" id="2384350at2759"/>
<keyword evidence="5" id="KW-1185">Reference proteome</keyword>
<feature type="repeat" description="ANK" evidence="3">
    <location>
        <begin position="40"/>
        <end position="63"/>
    </location>
</feature>
<feature type="repeat" description="ANK" evidence="3">
    <location>
        <begin position="97"/>
        <end position="129"/>
    </location>
</feature>
<dbReference type="GO" id="GO:0070531">
    <property type="term" value="C:BRCA1-A complex"/>
    <property type="evidence" value="ECO:0007669"/>
    <property type="project" value="TreeGrafter"/>
</dbReference>
<dbReference type="PANTHER" id="PTHR24171:SF8">
    <property type="entry name" value="BRCA1-ASSOCIATED RING DOMAIN PROTEIN 1"/>
    <property type="match status" value="1"/>
</dbReference>
<dbReference type="GO" id="GO:0004842">
    <property type="term" value="F:ubiquitin-protein transferase activity"/>
    <property type="evidence" value="ECO:0007669"/>
    <property type="project" value="TreeGrafter"/>
</dbReference>
<dbReference type="GeneID" id="104965200"/>
<dbReference type="Proteomes" id="UP000504611">
    <property type="component" value="Unplaced"/>
</dbReference>
<dbReference type="CDD" id="cd17734">
    <property type="entry name" value="BRCT_Bard1_rpt1"/>
    <property type="match status" value="1"/>
</dbReference>
<dbReference type="InterPro" id="IPR036770">
    <property type="entry name" value="Ankyrin_rpt-contain_sf"/>
</dbReference>
<protein>
    <submittedName>
        <fullName evidence="6">BRCA1-associated RING domain protein 1-like</fullName>
    </submittedName>
</protein>
<dbReference type="SMART" id="SM00248">
    <property type="entry name" value="ANK"/>
    <property type="match status" value="3"/>
</dbReference>
<name>A0A6I9PX99_9TELE</name>
<organism evidence="5 6">
    <name type="scientific">Notothenia coriiceps</name>
    <name type="common">black rockcod</name>
    <dbReference type="NCBI Taxonomy" id="8208"/>
    <lineage>
        <taxon>Eukaryota</taxon>
        <taxon>Metazoa</taxon>
        <taxon>Chordata</taxon>
        <taxon>Craniata</taxon>
        <taxon>Vertebrata</taxon>
        <taxon>Euteleostomi</taxon>
        <taxon>Actinopterygii</taxon>
        <taxon>Neopterygii</taxon>
        <taxon>Teleostei</taxon>
        <taxon>Neoteleostei</taxon>
        <taxon>Acanthomorphata</taxon>
        <taxon>Eupercaria</taxon>
        <taxon>Perciformes</taxon>
        <taxon>Notothenioidei</taxon>
        <taxon>Nototheniidae</taxon>
        <taxon>Notothenia</taxon>
    </lineage>
</organism>
<dbReference type="KEGG" id="ncc:104965200"/>
<dbReference type="SMART" id="SM00292">
    <property type="entry name" value="BRCT"/>
    <property type="match status" value="1"/>
</dbReference>
<accession>A0A6I9PX99</accession>
<keyword evidence="1" id="KW-0677">Repeat</keyword>
<dbReference type="InterPro" id="IPR002110">
    <property type="entry name" value="Ankyrin_rpt"/>
</dbReference>
<sequence length="286" mass="31270">MRLRERRSERSTALTGLSLNTMKLNSTARWLASGCCYNQANQGHVEAVKELLEKGADPNLKDNAGWTPLHEACNLGHLPVVEVLVSGGALLNTPGYRNDSPLHDAVRNRHPAIVKLLLQQGASQNVLNQCGKRPADYAASPEMLEIFQEASEGNQCANTALSPSALSMVSDCVRRDEMTVFLTSKLSQAEQLQVAKLRELLEGRMADTFSGSVSHVVVPEGHMPTTSSTLMGLLAGCWVVKFSWVEACLQAGEWMPENEHEAGEGPQRSRINRCSLVIETHTNKLI</sequence>
<dbReference type="GO" id="GO:0031436">
    <property type="term" value="C:BRCA1-BARD1 complex"/>
    <property type="evidence" value="ECO:0007669"/>
    <property type="project" value="TreeGrafter"/>
</dbReference>
<dbReference type="PROSITE" id="PS50172">
    <property type="entry name" value="BRCT"/>
    <property type="match status" value="1"/>
</dbReference>
<evidence type="ECO:0000256" key="1">
    <source>
        <dbReference type="ARBA" id="ARBA00022737"/>
    </source>
</evidence>
<evidence type="ECO:0000256" key="3">
    <source>
        <dbReference type="PROSITE-ProRule" id="PRU00023"/>
    </source>
</evidence>
<feature type="repeat" description="ANK" evidence="3">
    <location>
        <begin position="64"/>
        <end position="96"/>
    </location>
</feature>
<dbReference type="PROSITE" id="PS50297">
    <property type="entry name" value="ANK_REP_REGION"/>
    <property type="match status" value="2"/>
</dbReference>
<proteinExistence type="predicted"/>
<dbReference type="InterPro" id="IPR036420">
    <property type="entry name" value="BRCT_dom_sf"/>
</dbReference>
<keyword evidence="2 3" id="KW-0040">ANK repeat</keyword>
<dbReference type="SUPFAM" id="SSF48403">
    <property type="entry name" value="Ankyrin repeat"/>
    <property type="match status" value="1"/>
</dbReference>
<dbReference type="PROSITE" id="PS50088">
    <property type="entry name" value="ANK_REPEAT"/>
    <property type="match status" value="3"/>
</dbReference>
<dbReference type="PRINTS" id="PR01415">
    <property type="entry name" value="ANKYRIN"/>
</dbReference>
<feature type="domain" description="BRCT" evidence="4">
    <location>
        <begin position="178"/>
        <end position="262"/>
    </location>
</feature>
<evidence type="ECO:0000256" key="2">
    <source>
        <dbReference type="ARBA" id="ARBA00023043"/>
    </source>
</evidence>
<gene>
    <name evidence="6" type="primary">LOC104965200</name>
</gene>
<dbReference type="PANTHER" id="PTHR24171">
    <property type="entry name" value="ANKYRIN REPEAT DOMAIN-CONTAINING PROTEIN 39-RELATED"/>
    <property type="match status" value="1"/>
</dbReference>